<dbReference type="AlphaFoldDB" id="A0A2I0B330"/>
<dbReference type="PANTHER" id="PTHR47262">
    <property type="entry name" value="OS02G0132600 PROTEIN"/>
    <property type="match status" value="1"/>
</dbReference>
<dbReference type="Proteomes" id="UP000236161">
    <property type="component" value="Unassembled WGS sequence"/>
</dbReference>
<dbReference type="PANTHER" id="PTHR47262:SF1">
    <property type="entry name" value="OS02G0132600 PROTEIN"/>
    <property type="match status" value="1"/>
</dbReference>
<dbReference type="NCBIfam" id="TIGR00756">
    <property type="entry name" value="PPR"/>
    <property type="match status" value="1"/>
</dbReference>
<dbReference type="STRING" id="1088818.A0A2I0B330"/>
<accession>A0A2I0B330</accession>
<dbReference type="GO" id="GO:0032259">
    <property type="term" value="P:methylation"/>
    <property type="evidence" value="ECO:0007669"/>
    <property type="project" value="UniProtKB-KW"/>
</dbReference>
<dbReference type="OrthoDB" id="767661at2759"/>
<dbReference type="EC" id="2.1.1.204" evidence="2"/>
<reference evidence="2 3" key="1">
    <citation type="journal article" date="2017" name="Nature">
        <title>The Apostasia genome and the evolution of orchids.</title>
        <authorList>
            <person name="Zhang G.Q."/>
            <person name="Liu K.W."/>
            <person name="Li Z."/>
            <person name="Lohaus R."/>
            <person name="Hsiao Y.Y."/>
            <person name="Niu S.C."/>
            <person name="Wang J.Y."/>
            <person name="Lin Y.C."/>
            <person name="Xu Q."/>
            <person name="Chen L.J."/>
            <person name="Yoshida K."/>
            <person name="Fujiwara S."/>
            <person name="Wang Z.W."/>
            <person name="Zhang Y.Q."/>
            <person name="Mitsuda N."/>
            <person name="Wang M."/>
            <person name="Liu G.H."/>
            <person name="Pecoraro L."/>
            <person name="Huang H.X."/>
            <person name="Xiao X.J."/>
            <person name="Lin M."/>
            <person name="Wu X.Y."/>
            <person name="Wu W.L."/>
            <person name="Chen Y.Y."/>
            <person name="Chang S.B."/>
            <person name="Sakamoto S."/>
            <person name="Ohme-Takagi M."/>
            <person name="Yagi M."/>
            <person name="Zeng S.J."/>
            <person name="Shen C.Y."/>
            <person name="Yeh C.M."/>
            <person name="Luo Y.B."/>
            <person name="Tsai W.C."/>
            <person name="Van de Peer Y."/>
            <person name="Liu Z.J."/>
        </authorList>
    </citation>
    <scope>NUCLEOTIDE SEQUENCE [LARGE SCALE GENOMIC DNA]</scope>
    <source>
        <strain evidence="3">cv. Shenzhen</strain>
        <tissue evidence="2">Stem</tissue>
    </source>
</reference>
<proteinExistence type="predicted"/>
<dbReference type="GO" id="GO:0008168">
    <property type="term" value="F:methyltransferase activity"/>
    <property type="evidence" value="ECO:0007669"/>
    <property type="project" value="UniProtKB-KW"/>
</dbReference>
<dbReference type="Pfam" id="PF01535">
    <property type="entry name" value="PPR"/>
    <property type="match status" value="1"/>
</dbReference>
<dbReference type="InterPro" id="IPR002885">
    <property type="entry name" value="PPR_rpt"/>
</dbReference>
<evidence type="ECO:0000256" key="1">
    <source>
        <dbReference type="ARBA" id="ARBA00022737"/>
    </source>
</evidence>
<keyword evidence="2" id="KW-0808">Transferase</keyword>
<organism evidence="2 3">
    <name type="scientific">Apostasia shenzhenica</name>
    <dbReference type="NCBI Taxonomy" id="1088818"/>
    <lineage>
        <taxon>Eukaryota</taxon>
        <taxon>Viridiplantae</taxon>
        <taxon>Streptophyta</taxon>
        <taxon>Embryophyta</taxon>
        <taxon>Tracheophyta</taxon>
        <taxon>Spermatophyta</taxon>
        <taxon>Magnoliopsida</taxon>
        <taxon>Liliopsida</taxon>
        <taxon>Asparagales</taxon>
        <taxon>Orchidaceae</taxon>
        <taxon>Apostasioideae</taxon>
        <taxon>Apostasia</taxon>
    </lineage>
</organism>
<sequence>MLVEDIFSKVEKLHVQVGVVMTIASCDKLIKLSCNLLKVQTAIDIAERVYQSGLVLPIDSFHPILHACERCNEFDLVHQVYSMICNHDVIPVADTFRNMMILHAKMKDYEGAYNLLNDARMMNVMPTAGMYNAIMVGYIREKNSIGVLTVLRQMEDADIEPDSETYSYLISNCGNEKDIEKYHDEMQRSGVRPTKYIYAALIHAYANFGKIEMAKQVLKDSGIPSRHLKEIRSVLVSALCSNGQISDALHQYDEIKQAGGMLEPKACMVLIDHLRTEGNFDRLEQLLRELSNSNYWFDGCGRVIQYCVRHNLLSSAIELLAKLKEKDESSTYIIIDKVFHEIWAMEPINLETGLELLQAIKEKLHLFITRISLDFLLSTCVKAKDPIRAKLIWSEYEHAGLPYNALTYSRMYQALSAGGDHEAASKIMKEIPKDDPHICYVIESIKATYGKISKNNSKKKGFLSFLD</sequence>
<dbReference type="Pfam" id="PF13812">
    <property type="entry name" value="PPR_3"/>
    <property type="match status" value="2"/>
</dbReference>
<evidence type="ECO:0000313" key="3">
    <source>
        <dbReference type="Proteomes" id="UP000236161"/>
    </source>
</evidence>
<keyword evidence="1" id="KW-0677">Repeat</keyword>
<dbReference type="InterPro" id="IPR011990">
    <property type="entry name" value="TPR-like_helical_dom_sf"/>
</dbReference>
<keyword evidence="3" id="KW-1185">Reference proteome</keyword>
<dbReference type="EMBL" id="KZ451919">
    <property type="protein sequence ID" value="PKA62208.1"/>
    <property type="molecule type" value="Genomic_DNA"/>
</dbReference>
<name>A0A2I0B330_9ASPA</name>
<dbReference type="Gene3D" id="1.25.40.10">
    <property type="entry name" value="Tetratricopeptide repeat domain"/>
    <property type="match status" value="3"/>
</dbReference>
<evidence type="ECO:0000313" key="2">
    <source>
        <dbReference type="EMBL" id="PKA62208.1"/>
    </source>
</evidence>
<keyword evidence="2" id="KW-0489">Methyltransferase</keyword>
<gene>
    <name evidence="2" type="ORF">AXF42_Ash015093</name>
</gene>
<protein>
    <submittedName>
        <fullName evidence="2">Pentatricopeptide repeat-containing protein</fullName>
        <ecNumber evidence="2">2.1.1.204</ecNumber>
    </submittedName>
</protein>